<evidence type="ECO:0000313" key="3">
    <source>
        <dbReference type="Proteomes" id="UP000006643"/>
    </source>
</evidence>
<feature type="transmembrane region" description="Helical" evidence="1">
    <location>
        <begin position="6"/>
        <end position="25"/>
    </location>
</feature>
<name>D0NGC6_PHYIT</name>
<keyword evidence="1" id="KW-0472">Membrane</keyword>
<dbReference type="RefSeq" id="XP_002901937.1">
    <property type="nucleotide sequence ID" value="XM_002901891.1"/>
</dbReference>
<sequence>MTTRWYSMSVWSWIIFLSVRLYVFCGRWQLRIAGKMGRPSEQAFKVQSCQLHTSVSHCRRLIGHAFKKDTNERDFFLLQPHKMWKVVSLYLY</sequence>
<dbReference type="KEGG" id="pif:PITG_22930"/>
<organism evidence="2 3">
    <name type="scientific">Phytophthora infestans (strain T30-4)</name>
    <name type="common">Potato late blight agent</name>
    <dbReference type="NCBI Taxonomy" id="403677"/>
    <lineage>
        <taxon>Eukaryota</taxon>
        <taxon>Sar</taxon>
        <taxon>Stramenopiles</taxon>
        <taxon>Oomycota</taxon>
        <taxon>Peronosporomycetes</taxon>
        <taxon>Peronosporales</taxon>
        <taxon>Peronosporaceae</taxon>
        <taxon>Phytophthora</taxon>
    </lineage>
</organism>
<keyword evidence="1" id="KW-1133">Transmembrane helix</keyword>
<evidence type="ECO:0000256" key="1">
    <source>
        <dbReference type="SAM" id="Phobius"/>
    </source>
</evidence>
<reference evidence="3" key="1">
    <citation type="journal article" date="2009" name="Nature">
        <title>Genome sequence and analysis of the Irish potato famine pathogen Phytophthora infestans.</title>
        <authorList>
            <consortium name="The Broad Institute Genome Sequencing Platform"/>
            <person name="Haas B.J."/>
            <person name="Kamoun S."/>
            <person name="Zody M.C."/>
            <person name="Jiang R.H."/>
            <person name="Handsaker R.E."/>
            <person name="Cano L.M."/>
            <person name="Grabherr M."/>
            <person name="Kodira C.D."/>
            <person name="Raffaele S."/>
            <person name="Torto-Alalibo T."/>
            <person name="Bozkurt T.O."/>
            <person name="Ah-Fong A.M."/>
            <person name="Alvarado L."/>
            <person name="Anderson V.L."/>
            <person name="Armstrong M.R."/>
            <person name="Avrova A."/>
            <person name="Baxter L."/>
            <person name="Beynon J."/>
            <person name="Boevink P.C."/>
            <person name="Bollmann S.R."/>
            <person name="Bos J.I."/>
            <person name="Bulone V."/>
            <person name="Cai G."/>
            <person name="Cakir C."/>
            <person name="Carrington J.C."/>
            <person name="Chawner M."/>
            <person name="Conti L."/>
            <person name="Costanzo S."/>
            <person name="Ewan R."/>
            <person name="Fahlgren N."/>
            <person name="Fischbach M.A."/>
            <person name="Fugelstad J."/>
            <person name="Gilroy E.M."/>
            <person name="Gnerre S."/>
            <person name="Green P.J."/>
            <person name="Grenville-Briggs L.J."/>
            <person name="Griffith J."/>
            <person name="Grunwald N.J."/>
            <person name="Horn K."/>
            <person name="Horner N.R."/>
            <person name="Hu C.H."/>
            <person name="Huitema E."/>
            <person name="Jeong D.H."/>
            <person name="Jones A.M."/>
            <person name="Jones J.D."/>
            <person name="Jones R.W."/>
            <person name="Karlsson E.K."/>
            <person name="Kunjeti S.G."/>
            <person name="Lamour K."/>
            <person name="Liu Z."/>
            <person name="Ma L."/>
            <person name="Maclean D."/>
            <person name="Chibucos M.C."/>
            <person name="McDonald H."/>
            <person name="McWalters J."/>
            <person name="Meijer H.J."/>
            <person name="Morgan W."/>
            <person name="Morris P.F."/>
            <person name="Munro C.A."/>
            <person name="O'Neill K."/>
            <person name="Ospina-Giraldo M."/>
            <person name="Pinzon A."/>
            <person name="Pritchard L."/>
            <person name="Ramsahoye B."/>
            <person name="Ren Q."/>
            <person name="Restrepo S."/>
            <person name="Roy S."/>
            <person name="Sadanandom A."/>
            <person name="Savidor A."/>
            <person name="Schornack S."/>
            <person name="Schwartz D.C."/>
            <person name="Schumann U.D."/>
            <person name="Schwessinger B."/>
            <person name="Seyer L."/>
            <person name="Sharpe T."/>
            <person name="Silvar C."/>
            <person name="Song J."/>
            <person name="Studholme D.J."/>
            <person name="Sykes S."/>
            <person name="Thines M."/>
            <person name="van de Vondervoort P.J."/>
            <person name="Phuntumart V."/>
            <person name="Wawra S."/>
            <person name="Weide R."/>
            <person name="Win J."/>
            <person name="Young C."/>
            <person name="Zhou S."/>
            <person name="Fry W."/>
            <person name="Meyers B.C."/>
            <person name="van West P."/>
            <person name="Ristaino J."/>
            <person name="Govers F."/>
            <person name="Birch P.R."/>
            <person name="Whisson S.C."/>
            <person name="Judelson H.S."/>
            <person name="Nusbaum C."/>
        </authorList>
    </citation>
    <scope>NUCLEOTIDE SEQUENCE [LARGE SCALE GENOMIC DNA]</scope>
    <source>
        <strain evidence="3">T30-4</strain>
    </source>
</reference>
<gene>
    <name evidence="2" type="ORF">PITG_22930</name>
</gene>
<keyword evidence="3" id="KW-1185">Reference proteome</keyword>
<protein>
    <submittedName>
        <fullName evidence="2">Uncharacterized protein</fullName>
    </submittedName>
</protein>
<dbReference type="HOGENOM" id="CLU_2417949_0_0_1"/>
<proteinExistence type="predicted"/>
<dbReference type="Proteomes" id="UP000006643">
    <property type="component" value="Unassembled WGS sequence"/>
</dbReference>
<accession>D0NGC6</accession>
<dbReference type="InParanoid" id="D0NGC6"/>
<dbReference type="GeneID" id="9476331"/>
<evidence type="ECO:0000313" key="2">
    <source>
        <dbReference type="EMBL" id="EEY57327.1"/>
    </source>
</evidence>
<dbReference type="VEuPathDB" id="FungiDB:PITG_22930"/>
<dbReference type="EMBL" id="DS028136">
    <property type="protein sequence ID" value="EEY57327.1"/>
    <property type="molecule type" value="Genomic_DNA"/>
</dbReference>
<keyword evidence="1" id="KW-0812">Transmembrane</keyword>
<dbReference type="AlphaFoldDB" id="D0NGC6"/>